<dbReference type="InterPro" id="IPR014087">
    <property type="entry name" value="Carboxybiuret_hydro_AtzE"/>
</dbReference>
<dbReference type="SUPFAM" id="SSF75304">
    <property type="entry name" value="Amidase signature (AS) enzymes"/>
    <property type="match status" value="1"/>
</dbReference>
<dbReference type="AlphaFoldDB" id="A0A1D8K582"/>
<proteinExistence type="predicted"/>
<dbReference type="NCBIfam" id="NF006631">
    <property type="entry name" value="PRK09201.1"/>
    <property type="match status" value="1"/>
</dbReference>
<protein>
    <submittedName>
        <fullName evidence="2">Amidase</fullName>
    </submittedName>
</protein>
<feature type="domain" description="Amidase" evidence="1">
    <location>
        <begin position="27"/>
        <end position="445"/>
    </location>
</feature>
<dbReference type="InterPro" id="IPR036928">
    <property type="entry name" value="AS_sf"/>
</dbReference>
<dbReference type="Pfam" id="PF01425">
    <property type="entry name" value="Amidase"/>
    <property type="match status" value="1"/>
</dbReference>
<dbReference type="KEGG" id="aaeo:BJI67_02605"/>
<dbReference type="InterPro" id="IPR023631">
    <property type="entry name" value="Amidase_dom"/>
</dbReference>
<accession>A0A1D8K582</accession>
<gene>
    <name evidence="2" type="ORF">BJI67_02605</name>
</gene>
<evidence type="ECO:0000259" key="1">
    <source>
        <dbReference type="Pfam" id="PF01425"/>
    </source>
</evidence>
<evidence type="ECO:0000313" key="3">
    <source>
        <dbReference type="Proteomes" id="UP000095342"/>
    </source>
</evidence>
<dbReference type="NCBIfam" id="TIGR02715">
    <property type="entry name" value="amido_AtzE"/>
    <property type="match status" value="1"/>
</dbReference>
<reference evidence="2 3" key="1">
    <citation type="submission" date="2016-09" db="EMBL/GenBank/DDBJ databases">
        <title>Acidihalobacter prosperus V6 (DSM14174).</title>
        <authorList>
            <person name="Khaleque H.N."/>
            <person name="Ramsay J.P."/>
            <person name="Murphy R.J.T."/>
            <person name="Kaksonen A.H."/>
            <person name="Boxall N.J."/>
            <person name="Watkin E.L.J."/>
        </authorList>
    </citation>
    <scope>NUCLEOTIDE SEQUENCE [LARGE SCALE GENOMIC DNA]</scope>
    <source>
        <strain evidence="2 3">V6</strain>
    </source>
</reference>
<organism evidence="2 3">
    <name type="scientific">Acidihalobacter aeolianus</name>
    <dbReference type="NCBI Taxonomy" id="2792603"/>
    <lineage>
        <taxon>Bacteria</taxon>
        <taxon>Pseudomonadati</taxon>
        <taxon>Pseudomonadota</taxon>
        <taxon>Gammaproteobacteria</taxon>
        <taxon>Chromatiales</taxon>
        <taxon>Ectothiorhodospiraceae</taxon>
        <taxon>Acidihalobacter</taxon>
    </lineage>
</organism>
<dbReference type="PANTHER" id="PTHR11895:SF172">
    <property type="entry name" value="GLUTAMYL-TRNA(GLN) AMIDOTRANSFERASE"/>
    <property type="match status" value="1"/>
</dbReference>
<dbReference type="InterPro" id="IPR000120">
    <property type="entry name" value="Amidase"/>
</dbReference>
<dbReference type="Gene3D" id="3.90.1300.10">
    <property type="entry name" value="Amidase signature (AS) domain"/>
    <property type="match status" value="1"/>
</dbReference>
<sequence>MRAVSGVPESAAAIAAAIREGRTSAREVLEQTLRRISRLDTQLNAFTLVTSKRAVAEAEAVDAARARGETLGPLAGVPYAVKNLFDIAGEVTLAGSKINRDDPPATRDATVIERLHRAGAILLGALNMGEYAYDFTGENAHVGPSHNPHDPAHMTGGSSGGSGAAVGGALVPLALGSDTNGSIRVPSSLCGIFGLKPTFGRMSRAGCYPFCPSLDHVGPLARSVTDLALAFDAMQGPDTRDPVCHADAAEPIAGRLEGEIDDLRVAVLGGYFRQQGSEQAIEAVDRVARTLGARHLVELPETPRARAAAYLITNAESSNLHLERLRTRAADYDPDVRDRMLAGALLPATWTLQAQRFRSWYRREVDRVFERYDVLLAPATPMHAPPIGQRHMTLDGQEMMVRPHLGLYTQPLSFVGLPVVVVPVHTPGTLPIGVQVVAAPWREADALRVAAWLERHGFEAPLPAAHKE</sequence>
<dbReference type="GO" id="GO:0003824">
    <property type="term" value="F:catalytic activity"/>
    <property type="evidence" value="ECO:0007669"/>
    <property type="project" value="InterPro"/>
</dbReference>
<dbReference type="Proteomes" id="UP000095342">
    <property type="component" value="Chromosome"/>
</dbReference>
<dbReference type="EMBL" id="CP017448">
    <property type="protein sequence ID" value="AOV16104.1"/>
    <property type="molecule type" value="Genomic_DNA"/>
</dbReference>
<dbReference type="PANTHER" id="PTHR11895">
    <property type="entry name" value="TRANSAMIDASE"/>
    <property type="match status" value="1"/>
</dbReference>
<keyword evidence="3" id="KW-1185">Reference proteome</keyword>
<name>A0A1D8K582_9GAMM</name>
<evidence type="ECO:0000313" key="2">
    <source>
        <dbReference type="EMBL" id="AOV16104.1"/>
    </source>
</evidence>